<comment type="caution">
    <text evidence="2">The sequence shown here is derived from an EMBL/GenBank/DDBJ whole genome shotgun (WGS) entry which is preliminary data.</text>
</comment>
<dbReference type="EMBL" id="JBFXLU010000250">
    <property type="protein sequence ID" value="KAL2833116.1"/>
    <property type="molecule type" value="Genomic_DNA"/>
</dbReference>
<name>A0ABR4IZB2_9EURO</name>
<keyword evidence="1" id="KW-1133">Transmembrane helix</keyword>
<dbReference type="Proteomes" id="UP001610446">
    <property type="component" value="Unassembled WGS sequence"/>
</dbReference>
<reference evidence="2 3" key="1">
    <citation type="submission" date="2024-07" db="EMBL/GenBank/DDBJ databases">
        <title>Section-level genome sequencing and comparative genomics of Aspergillus sections Usti and Cavernicolus.</title>
        <authorList>
            <consortium name="Lawrence Berkeley National Laboratory"/>
            <person name="Nybo J.L."/>
            <person name="Vesth T.C."/>
            <person name="Theobald S."/>
            <person name="Frisvad J.C."/>
            <person name="Larsen T.O."/>
            <person name="Kjaerboelling I."/>
            <person name="Rothschild-Mancinelli K."/>
            <person name="Lyhne E.K."/>
            <person name="Kogle M.E."/>
            <person name="Barry K."/>
            <person name="Clum A."/>
            <person name="Na H."/>
            <person name="Ledsgaard L."/>
            <person name="Lin J."/>
            <person name="Lipzen A."/>
            <person name="Kuo A."/>
            <person name="Riley R."/>
            <person name="Mondo S."/>
            <person name="Labutti K."/>
            <person name="Haridas S."/>
            <person name="Pangalinan J."/>
            <person name="Salamov A.A."/>
            <person name="Simmons B.A."/>
            <person name="Magnuson J.K."/>
            <person name="Chen J."/>
            <person name="Drula E."/>
            <person name="Henrissat B."/>
            <person name="Wiebenga A."/>
            <person name="Lubbers R.J."/>
            <person name="Gomes A.C."/>
            <person name="Makela M.R."/>
            <person name="Stajich J."/>
            <person name="Grigoriev I.V."/>
            <person name="Mortensen U.H."/>
            <person name="De Vries R.P."/>
            <person name="Baker S.E."/>
            <person name="Andersen M.R."/>
        </authorList>
    </citation>
    <scope>NUCLEOTIDE SEQUENCE [LARGE SCALE GENOMIC DNA]</scope>
    <source>
        <strain evidence="2 3">CBS 123904</strain>
    </source>
</reference>
<feature type="transmembrane region" description="Helical" evidence="1">
    <location>
        <begin position="62"/>
        <end position="84"/>
    </location>
</feature>
<evidence type="ECO:0000256" key="1">
    <source>
        <dbReference type="SAM" id="Phobius"/>
    </source>
</evidence>
<keyword evidence="1" id="KW-0812">Transmembrane</keyword>
<keyword evidence="3" id="KW-1185">Reference proteome</keyword>
<sequence length="105" mass="11961">MVAKIHYNRRARFVSRSRLHQQPHITAFRPSLRCPEAIRKGTHIKSASSRYFYSLGPGRTGIVFIVLFFSLVFPKFLGSSFIVAHLGNAYKRDAPDTRRPPTSIS</sequence>
<accession>A0ABR4IZB2</accession>
<protein>
    <submittedName>
        <fullName evidence="2">Uncharacterized protein</fullName>
    </submittedName>
</protein>
<gene>
    <name evidence="2" type="ORF">BJY01DRAFT_97188</name>
</gene>
<proteinExistence type="predicted"/>
<keyword evidence="1" id="KW-0472">Membrane</keyword>
<evidence type="ECO:0000313" key="3">
    <source>
        <dbReference type="Proteomes" id="UP001610446"/>
    </source>
</evidence>
<evidence type="ECO:0000313" key="2">
    <source>
        <dbReference type="EMBL" id="KAL2833116.1"/>
    </source>
</evidence>
<organism evidence="2 3">
    <name type="scientific">Aspergillus pseudoustus</name>
    <dbReference type="NCBI Taxonomy" id="1810923"/>
    <lineage>
        <taxon>Eukaryota</taxon>
        <taxon>Fungi</taxon>
        <taxon>Dikarya</taxon>
        <taxon>Ascomycota</taxon>
        <taxon>Pezizomycotina</taxon>
        <taxon>Eurotiomycetes</taxon>
        <taxon>Eurotiomycetidae</taxon>
        <taxon>Eurotiales</taxon>
        <taxon>Aspergillaceae</taxon>
        <taxon>Aspergillus</taxon>
        <taxon>Aspergillus subgen. Nidulantes</taxon>
    </lineage>
</organism>